<dbReference type="OrthoDB" id="10009287at2759"/>
<evidence type="ECO:0000256" key="2">
    <source>
        <dbReference type="ARBA" id="ARBA00008573"/>
    </source>
</evidence>
<dbReference type="InterPro" id="IPR004345">
    <property type="entry name" value="TB2_DP1_HVA22"/>
</dbReference>
<evidence type="ECO:0000313" key="9">
    <source>
        <dbReference type="Proteomes" id="UP000789342"/>
    </source>
</evidence>
<feature type="compositionally biased region" description="Polar residues" evidence="7">
    <location>
        <begin position="232"/>
        <end position="241"/>
    </location>
</feature>
<evidence type="ECO:0000256" key="3">
    <source>
        <dbReference type="ARBA" id="ARBA00022692"/>
    </source>
</evidence>
<dbReference type="AlphaFoldDB" id="A0A9N9A4Q6"/>
<evidence type="ECO:0000256" key="6">
    <source>
        <dbReference type="RuleBase" id="RU362006"/>
    </source>
</evidence>
<name>A0A9N9A4Q6_9GLOM</name>
<sequence length="272" mass="31942">MDSFSTGSDVEDTNDTRLNYKNLPTTAFLEQVLLYIETNSPLNLTSITELIRKEMVMRVASIEDRCSKVWLFSKLVKLGIPSFYLFIALFLSASMTVRHMYKHSVYLLCNLLGVVYPAYRSIKAIESQNSDDTDATVEQRQWLTYWVVYGWLQVADYWSSWLLRVIPGYNFFKLIFLYWAQNDNSRGATIIFERILKPLLRKPSKKIDKTRKMKQSTRQRQQHDQFAREITENSSVHSSSIPYRPPIPLETIWGRDPETRETEVKPYRLNNV</sequence>
<gene>
    <name evidence="8" type="ORF">AMORRO_LOCUS4139</name>
</gene>
<dbReference type="Proteomes" id="UP000789342">
    <property type="component" value="Unassembled WGS sequence"/>
</dbReference>
<evidence type="ECO:0000313" key="8">
    <source>
        <dbReference type="EMBL" id="CAG8519668.1"/>
    </source>
</evidence>
<keyword evidence="5 6" id="KW-0472">Membrane</keyword>
<reference evidence="8" key="1">
    <citation type="submission" date="2021-06" db="EMBL/GenBank/DDBJ databases">
        <authorList>
            <person name="Kallberg Y."/>
            <person name="Tangrot J."/>
            <person name="Rosling A."/>
        </authorList>
    </citation>
    <scope>NUCLEOTIDE SEQUENCE</scope>
    <source>
        <strain evidence="8">CL551</strain>
    </source>
</reference>
<evidence type="ECO:0000256" key="5">
    <source>
        <dbReference type="ARBA" id="ARBA00023136"/>
    </source>
</evidence>
<organism evidence="8 9">
    <name type="scientific">Acaulospora morrowiae</name>
    <dbReference type="NCBI Taxonomy" id="94023"/>
    <lineage>
        <taxon>Eukaryota</taxon>
        <taxon>Fungi</taxon>
        <taxon>Fungi incertae sedis</taxon>
        <taxon>Mucoromycota</taxon>
        <taxon>Glomeromycotina</taxon>
        <taxon>Glomeromycetes</taxon>
        <taxon>Diversisporales</taxon>
        <taxon>Acaulosporaceae</taxon>
        <taxon>Acaulospora</taxon>
    </lineage>
</organism>
<dbReference type="EMBL" id="CAJVPV010002167">
    <property type="protein sequence ID" value="CAG8519668.1"/>
    <property type="molecule type" value="Genomic_DNA"/>
</dbReference>
<feature type="compositionally biased region" description="Basic and acidic residues" evidence="7">
    <location>
        <begin position="221"/>
        <end position="231"/>
    </location>
</feature>
<accession>A0A9N9A4Q6</accession>
<protein>
    <recommendedName>
        <fullName evidence="6">Protein YOP1</fullName>
    </recommendedName>
</protein>
<feature type="region of interest" description="Disordered" evidence="7">
    <location>
        <begin position="210"/>
        <end position="243"/>
    </location>
</feature>
<keyword evidence="4 6" id="KW-1133">Transmembrane helix</keyword>
<evidence type="ECO:0000256" key="4">
    <source>
        <dbReference type="ARBA" id="ARBA00022989"/>
    </source>
</evidence>
<feature type="transmembrane region" description="Helical" evidence="6">
    <location>
        <begin position="75"/>
        <end position="97"/>
    </location>
</feature>
<evidence type="ECO:0000256" key="7">
    <source>
        <dbReference type="SAM" id="MobiDB-lite"/>
    </source>
</evidence>
<evidence type="ECO:0000256" key="1">
    <source>
        <dbReference type="ARBA" id="ARBA00004141"/>
    </source>
</evidence>
<dbReference type="PANTHER" id="PTHR12300">
    <property type="entry name" value="HVA22-LIKE PROTEINS"/>
    <property type="match status" value="1"/>
</dbReference>
<comment type="similarity">
    <text evidence="2 6">Belongs to the DP1 family.</text>
</comment>
<dbReference type="GO" id="GO:0016020">
    <property type="term" value="C:membrane"/>
    <property type="evidence" value="ECO:0007669"/>
    <property type="project" value="UniProtKB-SubCell"/>
</dbReference>
<comment type="subcellular location">
    <subcellularLocation>
        <location evidence="1 6">Membrane</location>
        <topology evidence="1 6">Multi-pass membrane protein</topology>
    </subcellularLocation>
</comment>
<comment type="caution">
    <text evidence="8">The sequence shown here is derived from an EMBL/GenBank/DDBJ whole genome shotgun (WGS) entry which is preliminary data.</text>
</comment>
<comment type="caution">
    <text evidence="6">Lacks conserved residue(s) required for the propagation of feature annotation.</text>
</comment>
<dbReference type="PANTHER" id="PTHR12300:SF161">
    <property type="entry name" value="RECEPTOR EXPRESSION-ENHANCING PROTEIN"/>
    <property type="match status" value="1"/>
</dbReference>
<keyword evidence="3 6" id="KW-0812">Transmembrane</keyword>
<dbReference type="Pfam" id="PF03134">
    <property type="entry name" value="TB2_DP1_HVA22"/>
    <property type="match status" value="1"/>
</dbReference>
<keyword evidence="9" id="KW-1185">Reference proteome</keyword>
<proteinExistence type="inferred from homology"/>